<comment type="cofactor">
    <cofactor evidence="1">
        <name>heme b</name>
        <dbReference type="ChEBI" id="CHEBI:60344"/>
    </cofactor>
</comment>
<sequence>MRHITTEHYDRPTIVLHWLSAALVIMQWVIGRMTGLLPRGPVRIDIWSVHVLLGVCITLVLIARIAWRCSRGRRLPGKGTPVERVAARIMHGALYTVLAIVLVLGFANTYVHGFPLFNMLTLPGKQGIATILSVNRWHNLAANVLAALIFLHTLAALFHHYVYRDGVLRRML</sequence>
<evidence type="ECO:0000256" key="5">
    <source>
        <dbReference type="ARBA" id="ARBA00022617"/>
    </source>
</evidence>
<keyword evidence="9 13" id="KW-1133">Transmembrane helix</keyword>
<evidence type="ECO:0000256" key="13">
    <source>
        <dbReference type="SAM" id="Phobius"/>
    </source>
</evidence>
<reference evidence="15 16" key="1">
    <citation type="submission" date="2020-10" db="EMBL/GenBank/DDBJ databases">
        <title>Phylogeny of dyella-like bacteria.</title>
        <authorList>
            <person name="Fu J."/>
        </authorList>
    </citation>
    <scope>NUCLEOTIDE SEQUENCE [LARGE SCALE GENOMIC DNA]</scope>
    <source>
        <strain evidence="15 16">THG-B117</strain>
    </source>
</reference>
<protein>
    <submittedName>
        <fullName evidence="15">Cytochrome b</fullName>
    </submittedName>
</protein>
<dbReference type="InterPro" id="IPR052168">
    <property type="entry name" value="Cytochrome_b561_oxidase"/>
</dbReference>
<keyword evidence="3" id="KW-0813">Transport</keyword>
<comment type="subcellular location">
    <subcellularLocation>
        <location evidence="2">Cell membrane</location>
        <topology evidence="2">Multi-pass membrane protein</topology>
    </subcellularLocation>
</comment>
<dbReference type="InterPro" id="IPR011577">
    <property type="entry name" value="Cyt_b561_bac/Ni-Hgenase"/>
</dbReference>
<evidence type="ECO:0000313" key="16">
    <source>
        <dbReference type="Proteomes" id="UP001430065"/>
    </source>
</evidence>
<dbReference type="Proteomes" id="UP001430065">
    <property type="component" value="Unassembled WGS sequence"/>
</dbReference>
<keyword evidence="4" id="KW-1003">Cell membrane</keyword>
<feature type="transmembrane region" description="Helical" evidence="13">
    <location>
        <begin position="140"/>
        <end position="163"/>
    </location>
</feature>
<dbReference type="EMBL" id="JADIKC010000005">
    <property type="protein sequence ID" value="MBM7122139.1"/>
    <property type="molecule type" value="Genomic_DNA"/>
</dbReference>
<evidence type="ECO:0000256" key="9">
    <source>
        <dbReference type="ARBA" id="ARBA00022989"/>
    </source>
</evidence>
<feature type="domain" description="Cytochrome b561 bacterial/Ni-hydrogenase" evidence="14">
    <location>
        <begin position="8"/>
        <end position="172"/>
    </location>
</feature>
<evidence type="ECO:0000256" key="8">
    <source>
        <dbReference type="ARBA" id="ARBA00022982"/>
    </source>
</evidence>
<dbReference type="Pfam" id="PF01292">
    <property type="entry name" value="Ni_hydr_CYTB"/>
    <property type="match status" value="1"/>
</dbReference>
<name>A0ABS2JSY8_9GAMM</name>
<dbReference type="PANTHER" id="PTHR30529:SF1">
    <property type="entry name" value="CYTOCHROME B561 HOMOLOG 2"/>
    <property type="match status" value="1"/>
</dbReference>
<feature type="transmembrane region" description="Helical" evidence="13">
    <location>
        <begin position="46"/>
        <end position="67"/>
    </location>
</feature>
<evidence type="ECO:0000256" key="6">
    <source>
        <dbReference type="ARBA" id="ARBA00022692"/>
    </source>
</evidence>
<organism evidence="15 16">
    <name type="scientific">Dyella kyungheensis</name>
    <dbReference type="NCBI Taxonomy" id="1242174"/>
    <lineage>
        <taxon>Bacteria</taxon>
        <taxon>Pseudomonadati</taxon>
        <taxon>Pseudomonadota</taxon>
        <taxon>Gammaproteobacteria</taxon>
        <taxon>Lysobacterales</taxon>
        <taxon>Rhodanobacteraceae</taxon>
        <taxon>Dyella</taxon>
    </lineage>
</organism>
<evidence type="ECO:0000256" key="10">
    <source>
        <dbReference type="ARBA" id="ARBA00023004"/>
    </source>
</evidence>
<comment type="caution">
    <text evidence="15">The sequence shown here is derived from an EMBL/GenBank/DDBJ whole genome shotgun (WGS) entry which is preliminary data.</text>
</comment>
<evidence type="ECO:0000256" key="11">
    <source>
        <dbReference type="ARBA" id="ARBA00023136"/>
    </source>
</evidence>
<evidence type="ECO:0000256" key="12">
    <source>
        <dbReference type="ARBA" id="ARBA00037975"/>
    </source>
</evidence>
<gene>
    <name evidence="15" type="ORF">ISP20_13320</name>
</gene>
<dbReference type="InterPro" id="IPR016174">
    <property type="entry name" value="Di-haem_cyt_TM"/>
</dbReference>
<keyword evidence="5" id="KW-0349">Heme</keyword>
<feature type="transmembrane region" description="Helical" evidence="13">
    <location>
        <begin position="12"/>
        <end position="30"/>
    </location>
</feature>
<keyword evidence="8" id="KW-0249">Electron transport</keyword>
<dbReference type="SUPFAM" id="SSF81342">
    <property type="entry name" value="Transmembrane di-heme cytochromes"/>
    <property type="match status" value="1"/>
</dbReference>
<keyword evidence="6 13" id="KW-0812">Transmembrane</keyword>
<proteinExistence type="inferred from homology"/>
<dbReference type="RefSeq" id="WP_204636571.1">
    <property type="nucleotide sequence ID" value="NZ_JADIKC010000005.1"/>
</dbReference>
<keyword evidence="11 13" id="KW-0472">Membrane</keyword>
<accession>A0ABS2JSY8</accession>
<evidence type="ECO:0000313" key="15">
    <source>
        <dbReference type="EMBL" id="MBM7122139.1"/>
    </source>
</evidence>
<evidence type="ECO:0000256" key="2">
    <source>
        <dbReference type="ARBA" id="ARBA00004651"/>
    </source>
</evidence>
<evidence type="ECO:0000259" key="14">
    <source>
        <dbReference type="Pfam" id="PF01292"/>
    </source>
</evidence>
<evidence type="ECO:0000256" key="7">
    <source>
        <dbReference type="ARBA" id="ARBA00022723"/>
    </source>
</evidence>
<evidence type="ECO:0000256" key="4">
    <source>
        <dbReference type="ARBA" id="ARBA00022475"/>
    </source>
</evidence>
<dbReference type="PANTHER" id="PTHR30529">
    <property type="entry name" value="CYTOCHROME B561"/>
    <property type="match status" value="1"/>
</dbReference>
<keyword evidence="10" id="KW-0408">Iron</keyword>
<evidence type="ECO:0000256" key="1">
    <source>
        <dbReference type="ARBA" id="ARBA00001970"/>
    </source>
</evidence>
<feature type="transmembrane region" description="Helical" evidence="13">
    <location>
        <begin position="88"/>
        <end position="111"/>
    </location>
</feature>
<comment type="similarity">
    <text evidence="12">Belongs to the cytochrome b561 family.</text>
</comment>
<evidence type="ECO:0000256" key="3">
    <source>
        <dbReference type="ARBA" id="ARBA00022448"/>
    </source>
</evidence>
<keyword evidence="7" id="KW-0479">Metal-binding</keyword>
<keyword evidence="16" id="KW-1185">Reference proteome</keyword>